<dbReference type="GO" id="GO:0006355">
    <property type="term" value="P:regulation of DNA-templated transcription"/>
    <property type="evidence" value="ECO:0007669"/>
    <property type="project" value="InterPro"/>
</dbReference>
<dbReference type="AlphaFoldDB" id="A0A2G4TYC3"/>
<dbReference type="GO" id="GO:0003677">
    <property type="term" value="F:DNA binding"/>
    <property type="evidence" value="ECO:0007669"/>
    <property type="project" value="UniProtKB-KW"/>
</dbReference>
<keyword evidence="4" id="KW-0804">Transcription</keyword>
<evidence type="ECO:0000313" key="6">
    <source>
        <dbReference type="EMBL" id="PHZ26061.1"/>
    </source>
</evidence>
<dbReference type="EMBL" id="PEHN01000028">
    <property type="protein sequence ID" value="PHZ26061.1"/>
    <property type="molecule type" value="Genomic_DNA"/>
</dbReference>
<comment type="caution">
    <text evidence="6">The sequence shown here is derived from an EMBL/GenBank/DDBJ whole genome shotgun (WGS) entry which is preliminary data.</text>
</comment>
<dbReference type="InterPro" id="IPR036388">
    <property type="entry name" value="WH-like_DNA-bd_sf"/>
</dbReference>
<dbReference type="PANTHER" id="PTHR44688:SF16">
    <property type="entry name" value="DNA-BINDING TRANSCRIPTIONAL ACTIVATOR DEVR_DOSR"/>
    <property type="match status" value="1"/>
</dbReference>
<dbReference type="RefSeq" id="WP_080375803.1">
    <property type="nucleotide sequence ID" value="NZ_CABHPV010000060.1"/>
</dbReference>
<sequence length="228" mass="25487">MMSTLSYASKVVSDTDINEDVIIKQHRIVVIGSNHFRSTGLRALLSQLPEKSEVLCEVASVMAFHSLPFALRVRTNLLIIHPDSFEEQDLSGIAFLTLFLRIHPHCRVFMMADVPSTALLAIYHALGVATMLPARGPLDVLQATLRAGLLQTQKPTTELPKLTPRELTALQSLLAGMSVAKLARQLGISCKTIYTQRSNALQKLGLRRPQHMFDRNALPLKQFIYQYR</sequence>
<dbReference type="InterPro" id="IPR016032">
    <property type="entry name" value="Sig_transdc_resp-reg_C-effctor"/>
</dbReference>
<dbReference type="PANTHER" id="PTHR44688">
    <property type="entry name" value="DNA-BINDING TRANSCRIPTIONAL ACTIVATOR DEVR_DOSR"/>
    <property type="match status" value="1"/>
</dbReference>
<feature type="domain" description="HTH luxR-type" evidence="5">
    <location>
        <begin position="155"/>
        <end position="220"/>
    </location>
</feature>
<keyword evidence="2 6" id="KW-0238">DNA-binding</keyword>
<proteinExistence type="predicted"/>
<evidence type="ECO:0000256" key="4">
    <source>
        <dbReference type="ARBA" id="ARBA00023163"/>
    </source>
</evidence>
<dbReference type="InterPro" id="IPR000792">
    <property type="entry name" value="Tscrpt_reg_LuxR_C"/>
</dbReference>
<protein>
    <submittedName>
        <fullName evidence="6">DNA-binding response regulator</fullName>
    </submittedName>
</protein>
<dbReference type="CDD" id="cd06170">
    <property type="entry name" value="LuxR_C_like"/>
    <property type="match status" value="1"/>
</dbReference>
<gene>
    <name evidence="6" type="ORF">CS533_18090</name>
</gene>
<reference evidence="6 7" key="1">
    <citation type="submission" date="2017-10" db="EMBL/GenBank/DDBJ databases">
        <authorList>
            <person name="Banno H."/>
            <person name="Chua N.-H."/>
        </authorList>
    </citation>
    <scope>NUCLEOTIDE SEQUENCE [LARGE SCALE GENOMIC DNA]</scope>
    <source>
        <strain evidence="6 7">SCPM-O-B-7607</strain>
    </source>
</reference>
<evidence type="ECO:0000256" key="1">
    <source>
        <dbReference type="ARBA" id="ARBA00023015"/>
    </source>
</evidence>
<keyword evidence="1" id="KW-0805">Transcription regulation</keyword>
<name>A0A2G4TYC3_YERBE</name>
<evidence type="ECO:0000256" key="3">
    <source>
        <dbReference type="ARBA" id="ARBA00023159"/>
    </source>
</evidence>
<dbReference type="Pfam" id="PF00196">
    <property type="entry name" value="GerE"/>
    <property type="match status" value="1"/>
</dbReference>
<dbReference type="Gene3D" id="1.10.10.10">
    <property type="entry name" value="Winged helix-like DNA-binding domain superfamily/Winged helix DNA-binding domain"/>
    <property type="match status" value="1"/>
</dbReference>
<dbReference type="PROSITE" id="PS50043">
    <property type="entry name" value="HTH_LUXR_2"/>
    <property type="match status" value="1"/>
</dbReference>
<dbReference type="SUPFAM" id="SSF46894">
    <property type="entry name" value="C-terminal effector domain of the bipartite response regulators"/>
    <property type="match status" value="1"/>
</dbReference>
<accession>A0A2G4TYC3</accession>
<evidence type="ECO:0000256" key="2">
    <source>
        <dbReference type="ARBA" id="ARBA00023125"/>
    </source>
</evidence>
<evidence type="ECO:0000259" key="5">
    <source>
        <dbReference type="PROSITE" id="PS50043"/>
    </source>
</evidence>
<dbReference type="Proteomes" id="UP000229378">
    <property type="component" value="Unassembled WGS sequence"/>
</dbReference>
<keyword evidence="3" id="KW-0010">Activator</keyword>
<dbReference type="SMART" id="SM00421">
    <property type="entry name" value="HTH_LUXR"/>
    <property type="match status" value="1"/>
</dbReference>
<evidence type="ECO:0000313" key="7">
    <source>
        <dbReference type="Proteomes" id="UP000229378"/>
    </source>
</evidence>
<organism evidence="6 7">
    <name type="scientific">Yersinia bercovieri</name>
    <dbReference type="NCBI Taxonomy" id="634"/>
    <lineage>
        <taxon>Bacteria</taxon>
        <taxon>Pseudomonadati</taxon>
        <taxon>Pseudomonadota</taxon>
        <taxon>Gammaproteobacteria</taxon>
        <taxon>Enterobacterales</taxon>
        <taxon>Yersiniaceae</taxon>
        <taxon>Yersinia</taxon>
    </lineage>
</organism>
<dbReference type="PRINTS" id="PR00038">
    <property type="entry name" value="HTHLUXR"/>
</dbReference>